<name>A0A183T6U5_SCHSO</name>
<reference evidence="1" key="1">
    <citation type="submission" date="2016-06" db="UniProtKB">
        <authorList>
            <consortium name="WormBaseParasite"/>
        </authorList>
    </citation>
    <scope>IDENTIFICATION</scope>
</reference>
<sequence>LKLVLLSGHTPGNRHDWRTKPVEGLRCCVCLHTRYICSLPPVIALYRPPCPFSSPFPPLPSSLLLILKPLISPHLLTPASTPHLLSLSSTFPPSPRSKNHMARVTCNHGQLEEVGDGYTFFWSGRPKAERSDAVVTFAIQNGIVRRLPCLPQGINDCLMSLRLPLRVTSSPPSSVSTLPQ</sequence>
<evidence type="ECO:0000313" key="1">
    <source>
        <dbReference type="WBParaSite" id="SSLN_0001265001-mRNA-1"/>
    </source>
</evidence>
<protein>
    <submittedName>
        <fullName evidence="1">Uncharacterized protein</fullName>
    </submittedName>
</protein>
<dbReference type="AlphaFoldDB" id="A0A183T6U5"/>
<dbReference type="WBParaSite" id="SSLN_0001265001-mRNA-1">
    <property type="protein sequence ID" value="SSLN_0001265001-mRNA-1"/>
    <property type="gene ID" value="SSLN_0001265001"/>
</dbReference>
<accession>A0A183T6U5</accession>
<proteinExistence type="predicted"/>
<organism evidence="1">
    <name type="scientific">Schistocephalus solidus</name>
    <name type="common">Tapeworm</name>
    <dbReference type="NCBI Taxonomy" id="70667"/>
    <lineage>
        <taxon>Eukaryota</taxon>
        <taxon>Metazoa</taxon>
        <taxon>Spiralia</taxon>
        <taxon>Lophotrochozoa</taxon>
        <taxon>Platyhelminthes</taxon>
        <taxon>Cestoda</taxon>
        <taxon>Eucestoda</taxon>
        <taxon>Diphyllobothriidea</taxon>
        <taxon>Diphyllobothriidae</taxon>
        <taxon>Schistocephalus</taxon>
    </lineage>
</organism>